<dbReference type="InterPro" id="IPR036388">
    <property type="entry name" value="WH-like_DNA-bd_sf"/>
</dbReference>
<dbReference type="PRINTS" id="PR00056">
    <property type="entry name" value="HSFDOMAIN"/>
</dbReference>
<comment type="subcellular location">
    <subcellularLocation>
        <location evidence="1">Nucleus</location>
    </subcellularLocation>
</comment>
<dbReference type="Proteomes" id="UP001165122">
    <property type="component" value="Unassembled WGS sequence"/>
</dbReference>
<evidence type="ECO:0000313" key="8">
    <source>
        <dbReference type="Proteomes" id="UP001165122"/>
    </source>
</evidence>
<dbReference type="GO" id="GO:0005634">
    <property type="term" value="C:nucleus"/>
    <property type="evidence" value="ECO:0007669"/>
    <property type="project" value="UniProtKB-SubCell"/>
</dbReference>
<feature type="domain" description="HSF-type DNA-binding" evidence="6">
    <location>
        <begin position="71"/>
        <end position="166"/>
    </location>
</feature>
<evidence type="ECO:0000256" key="2">
    <source>
        <dbReference type="ARBA" id="ARBA00023125"/>
    </source>
</evidence>
<feature type="region of interest" description="Disordered" evidence="5">
    <location>
        <begin position="397"/>
        <end position="432"/>
    </location>
</feature>
<evidence type="ECO:0000256" key="5">
    <source>
        <dbReference type="SAM" id="MobiDB-lite"/>
    </source>
</evidence>
<dbReference type="GO" id="GO:0003700">
    <property type="term" value="F:DNA-binding transcription factor activity"/>
    <property type="evidence" value="ECO:0007669"/>
    <property type="project" value="InterPro"/>
</dbReference>
<name>A0A9W7KX80_9STRA</name>
<feature type="compositionally biased region" description="Polar residues" evidence="5">
    <location>
        <begin position="195"/>
        <end position="209"/>
    </location>
</feature>
<evidence type="ECO:0000256" key="4">
    <source>
        <dbReference type="RuleBase" id="RU004020"/>
    </source>
</evidence>
<dbReference type="GO" id="GO:0043565">
    <property type="term" value="F:sequence-specific DNA binding"/>
    <property type="evidence" value="ECO:0007669"/>
    <property type="project" value="InterPro"/>
</dbReference>
<feature type="region of interest" description="Disordered" evidence="5">
    <location>
        <begin position="1"/>
        <end position="67"/>
    </location>
</feature>
<evidence type="ECO:0000259" key="6">
    <source>
        <dbReference type="SMART" id="SM00415"/>
    </source>
</evidence>
<dbReference type="Pfam" id="PF00447">
    <property type="entry name" value="HSF_DNA-bind"/>
    <property type="match status" value="1"/>
</dbReference>
<dbReference type="PANTHER" id="PTHR10015:SF427">
    <property type="entry name" value="HEAT SHOCK FACTOR PROTEIN"/>
    <property type="match status" value="1"/>
</dbReference>
<feature type="region of interest" description="Disordered" evidence="5">
    <location>
        <begin position="170"/>
        <end position="209"/>
    </location>
</feature>
<organism evidence="7 8">
    <name type="scientific">Triparma laevis f. longispina</name>
    <dbReference type="NCBI Taxonomy" id="1714387"/>
    <lineage>
        <taxon>Eukaryota</taxon>
        <taxon>Sar</taxon>
        <taxon>Stramenopiles</taxon>
        <taxon>Ochrophyta</taxon>
        <taxon>Bolidophyceae</taxon>
        <taxon>Parmales</taxon>
        <taxon>Triparmaceae</taxon>
        <taxon>Triparma</taxon>
    </lineage>
</organism>
<feature type="compositionally biased region" description="Low complexity" evidence="5">
    <location>
        <begin position="34"/>
        <end position="63"/>
    </location>
</feature>
<feature type="compositionally biased region" description="Basic and acidic residues" evidence="5">
    <location>
        <begin position="180"/>
        <end position="194"/>
    </location>
</feature>
<accession>A0A9W7KX80</accession>
<dbReference type="SMART" id="SM00415">
    <property type="entry name" value="HSF"/>
    <property type="match status" value="1"/>
</dbReference>
<dbReference type="SUPFAM" id="SSF46785">
    <property type="entry name" value="Winged helix' DNA-binding domain"/>
    <property type="match status" value="1"/>
</dbReference>
<dbReference type="InterPro" id="IPR000232">
    <property type="entry name" value="HSF_DNA-bd"/>
</dbReference>
<feature type="compositionally biased region" description="Basic and acidic residues" evidence="5">
    <location>
        <begin position="520"/>
        <end position="529"/>
    </location>
</feature>
<comment type="caution">
    <text evidence="7">The sequence shown here is derived from an EMBL/GenBank/DDBJ whole genome shotgun (WGS) entry which is preliminary data.</text>
</comment>
<dbReference type="PANTHER" id="PTHR10015">
    <property type="entry name" value="HEAT SHOCK TRANSCRIPTION FACTOR"/>
    <property type="match status" value="1"/>
</dbReference>
<evidence type="ECO:0000256" key="3">
    <source>
        <dbReference type="ARBA" id="ARBA00023242"/>
    </source>
</evidence>
<feature type="compositionally biased region" description="Low complexity" evidence="5">
    <location>
        <begin position="308"/>
        <end position="317"/>
    </location>
</feature>
<evidence type="ECO:0000256" key="1">
    <source>
        <dbReference type="ARBA" id="ARBA00004123"/>
    </source>
</evidence>
<feature type="region of interest" description="Disordered" evidence="5">
    <location>
        <begin position="290"/>
        <end position="320"/>
    </location>
</feature>
<protein>
    <recommendedName>
        <fullName evidence="6">HSF-type DNA-binding domain-containing protein</fullName>
    </recommendedName>
</protein>
<evidence type="ECO:0000313" key="7">
    <source>
        <dbReference type="EMBL" id="GMI15108.1"/>
    </source>
</evidence>
<gene>
    <name evidence="7" type="ORF">TrLO_g4156</name>
</gene>
<keyword evidence="8" id="KW-1185">Reference proteome</keyword>
<dbReference type="FunFam" id="1.10.10.10:FF:000334">
    <property type="entry name" value="Heat shock factor protein 2"/>
    <property type="match status" value="1"/>
</dbReference>
<dbReference type="OrthoDB" id="60033at2759"/>
<comment type="similarity">
    <text evidence="4">Belongs to the HSF family.</text>
</comment>
<reference evidence="8" key="1">
    <citation type="journal article" date="2023" name="Commun. Biol.">
        <title>Genome analysis of Parmales, the sister group of diatoms, reveals the evolutionary specialization of diatoms from phago-mixotrophs to photoautotrophs.</title>
        <authorList>
            <person name="Ban H."/>
            <person name="Sato S."/>
            <person name="Yoshikawa S."/>
            <person name="Yamada K."/>
            <person name="Nakamura Y."/>
            <person name="Ichinomiya M."/>
            <person name="Sato N."/>
            <person name="Blanc-Mathieu R."/>
            <person name="Endo H."/>
            <person name="Kuwata A."/>
            <person name="Ogata H."/>
        </authorList>
    </citation>
    <scope>NUCLEOTIDE SEQUENCE [LARGE SCALE GENOMIC DNA]</scope>
    <source>
        <strain evidence="8">NIES 3700</strain>
    </source>
</reference>
<dbReference type="Gene3D" id="1.10.10.10">
    <property type="entry name" value="Winged helix-like DNA-binding domain superfamily/Winged helix DNA-binding domain"/>
    <property type="match status" value="1"/>
</dbReference>
<keyword evidence="2" id="KW-0238">DNA-binding</keyword>
<dbReference type="InterPro" id="IPR036390">
    <property type="entry name" value="WH_DNA-bd_sf"/>
</dbReference>
<dbReference type="AlphaFoldDB" id="A0A9W7KX80"/>
<proteinExistence type="inferred from homology"/>
<feature type="region of interest" description="Disordered" evidence="5">
    <location>
        <begin position="498"/>
        <end position="529"/>
    </location>
</feature>
<dbReference type="EMBL" id="BRXW01000224">
    <property type="protein sequence ID" value="GMI15108.1"/>
    <property type="molecule type" value="Genomic_DNA"/>
</dbReference>
<sequence length="529" mass="59100">MSRKSPPSNIVPPPPVQGSTTERTTHSENAAEAPSQVPSHTSTTSTTSTVVSSSVVSSDPSISAGPPRRRSVAGFLVKIYDIFNDPANEKYCGWSESGDSIIVHKMKEFASEVLPQYFKTSNFHSFCRQLNMYGFTKVHADPQNGEFLHTYFRRGRKDLLFLIFRKGAKPTQNKSHQKRAAKETSKKEKIKPETQEIQTASEPPSLVQRQQSDRVLSSLCDLRVAHQSLINRVKEMEEKQLDLSSQNEELWRKLQESRTSQEVLQEKFQRIVYFMYDMFLSAGGKVRVVTGQDSDKPPISASPPSTPSHPSSSHIPTDISEGANQQKFSTNLQVLNSFMESLNAPVTAMPDMMYAQEMKFLDLKAPIPAPINSETSQTPPMMIDPSRAPYTRKVGLEVKQPPQQNKRKPPSPSTSPTSRSKKQKSIPNVVDPRMEQLRMMESKQRVDNIQGDIESIKEGEKEVGKNLDDLEADFLELFGEDGAGGAFNFEELSKKDFDFGKTPIGGIKDDEIVANEEGMDLSKLDPPKS</sequence>
<keyword evidence="3" id="KW-0539">Nucleus</keyword>